<gene>
    <name evidence="4" type="ORF">Msi02_54430</name>
</gene>
<comment type="catalytic activity">
    <reaction evidence="2">
        <text>oxidized coenzyme F420-(gamma-L-Glu)(n) + a quinol + H(+) = reduced coenzyme F420-(gamma-L-Glu)(n) + a quinone</text>
        <dbReference type="Rhea" id="RHEA:39663"/>
        <dbReference type="Rhea" id="RHEA-COMP:12939"/>
        <dbReference type="Rhea" id="RHEA-COMP:14378"/>
        <dbReference type="ChEBI" id="CHEBI:15378"/>
        <dbReference type="ChEBI" id="CHEBI:24646"/>
        <dbReference type="ChEBI" id="CHEBI:132124"/>
        <dbReference type="ChEBI" id="CHEBI:133980"/>
        <dbReference type="ChEBI" id="CHEBI:139511"/>
    </reaction>
</comment>
<evidence type="ECO:0000256" key="3">
    <source>
        <dbReference type="SAM" id="MobiDB-lite"/>
    </source>
</evidence>
<name>A0ABQ4GT51_9ACTN</name>
<dbReference type="SUPFAM" id="SSF50475">
    <property type="entry name" value="FMN-binding split barrel"/>
    <property type="match status" value="1"/>
</dbReference>
<comment type="similarity">
    <text evidence="1">Belongs to the F420H(2)-dependent quinone reductase family.</text>
</comment>
<dbReference type="Pfam" id="PF04075">
    <property type="entry name" value="F420H2_quin_red"/>
    <property type="match status" value="1"/>
</dbReference>
<reference evidence="4 5" key="1">
    <citation type="submission" date="2021-01" db="EMBL/GenBank/DDBJ databases">
        <title>Whole genome shotgun sequence of Microbispora siamensis NBRC 104113.</title>
        <authorList>
            <person name="Komaki H."/>
            <person name="Tamura T."/>
        </authorList>
    </citation>
    <scope>NUCLEOTIDE SEQUENCE [LARGE SCALE GENOMIC DNA]</scope>
    <source>
        <strain evidence="4 5">NBRC 104113</strain>
    </source>
</reference>
<sequence>MARRSRLFNLAIKCICDWHVRTYRRTGGRRPATMRGIPVLLLTTRGRRTGLPRTRPVGYGRDGRRFVVIASNGGDDATPAWWLNLRHDPFAEIEVGGAGGLTALKVRAIEATGEEYERLWRMMSRRHPVYEGVQGHDAAPHPGRGARPPRRPSGVTPAAGTPGWRPAEDRHDPPRLRPP</sequence>
<evidence type="ECO:0000313" key="4">
    <source>
        <dbReference type="EMBL" id="GIH64626.1"/>
    </source>
</evidence>
<organism evidence="4 5">
    <name type="scientific">Microbispora siamensis</name>
    <dbReference type="NCBI Taxonomy" id="564413"/>
    <lineage>
        <taxon>Bacteria</taxon>
        <taxon>Bacillati</taxon>
        <taxon>Actinomycetota</taxon>
        <taxon>Actinomycetes</taxon>
        <taxon>Streptosporangiales</taxon>
        <taxon>Streptosporangiaceae</taxon>
        <taxon>Microbispora</taxon>
    </lineage>
</organism>
<evidence type="ECO:0008006" key="6">
    <source>
        <dbReference type="Google" id="ProtNLM"/>
    </source>
</evidence>
<protein>
    <recommendedName>
        <fullName evidence="6">Nitroreductase family deazaflavin-dependent oxidoreductase</fullName>
    </recommendedName>
</protein>
<dbReference type="PANTHER" id="PTHR39428:SF1">
    <property type="entry name" value="F420H(2)-DEPENDENT QUINONE REDUCTASE RV1261C"/>
    <property type="match status" value="1"/>
</dbReference>
<feature type="region of interest" description="Disordered" evidence="3">
    <location>
        <begin position="133"/>
        <end position="179"/>
    </location>
</feature>
<comment type="caution">
    <text evidence="4">The sequence shown here is derived from an EMBL/GenBank/DDBJ whole genome shotgun (WGS) entry which is preliminary data.</text>
</comment>
<evidence type="ECO:0000256" key="2">
    <source>
        <dbReference type="ARBA" id="ARBA00049106"/>
    </source>
</evidence>
<evidence type="ECO:0000256" key="1">
    <source>
        <dbReference type="ARBA" id="ARBA00008710"/>
    </source>
</evidence>
<dbReference type="PANTHER" id="PTHR39428">
    <property type="entry name" value="F420H(2)-DEPENDENT QUINONE REDUCTASE RV1261C"/>
    <property type="match status" value="1"/>
</dbReference>
<keyword evidence="5" id="KW-1185">Reference proteome</keyword>
<dbReference type="NCBIfam" id="TIGR00026">
    <property type="entry name" value="hi_GC_TIGR00026"/>
    <property type="match status" value="1"/>
</dbReference>
<dbReference type="Proteomes" id="UP000660454">
    <property type="component" value="Unassembled WGS sequence"/>
</dbReference>
<proteinExistence type="inferred from homology"/>
<accession>A0ABQ4GT51</accession>
<dbReference type="EMBL" id="BOOF01000033">
    <property type="protein sequence ID" value="GIH64626.1"/>
    <property type="molecule type" value="Genomic_DNA"/>
</dbReference>
<dbReference type="InterPro" id="IPR004378">
    <property type="entry name" value="F420H2_quin_Rdtase"/>
</dbReference>
<evidence type="ECO:0000313" key="5">
    <source>
        <dbReference type="Proteomes" id="UP000660454"/>
    </source>
</evidence>
<dbReference type="RefSeq" id="WP_204050843.1">
    <property type="nucleotide sequence ID" value="NZ_BOOF01000033.1"/>
</dbReference>
<dbReference type="InterPro" id="IPR012349">
    <property type="entry name" value="Split_barrel_FMN-bd"/>
</dbReference>
<feature type="compositionally biased region" description="Basic and acidic residues" evidence="3">
    <location>
        <begin position="166"/>
        <end position="179"/>
    </location>
</feature>
<dbReference type="Gene3D" id="2.30.110.10">
    <property type="entry name" value="Electron Transport, Fmn-binding Protein, Chain A"/>
    <property type="match status" value="1"/>
</dbReference>